<dbReference type="CDD" id="cd00609">
    <property type="entry name" value="AAT_like"/>
    <property type="match status" value="1"/>
</dbReference>
<evidence type="ECO:0000256" key="5">
    <source>
        <dbReference type="ARBA" id="ARBA00037974"/>
    </source>
</evidence>
<dbReference type="PANTHER" id="PTHR43525:SF2">
    <property type="entry name" value="CYSTATHIONINE BETA-LYASE-RELATED"/>
    <property type="match status" value="1"/>
</dbReference>
<feature type="domain" description="Aminotransferase class I/classII large" evidence="6">
    <location>
        <begin position="29"/>
        <end position="385"/>
    </location>
</feature>
<dbReference type="Gene3D" id="3.90.1150.10">
    <property type="entry name" value="Aspartate Aminotransferase, domain 1"/>
    <property type="match status" value="1"/>
</dbReference>
<dbReference type="InterPro" id="IPR004839">
    <property type="entry name" value="Aminotransferase_I/II_large"/>
</dbReference>
<dbReference type="InterPro" id="IPR051798">
    <property type="entry name" value="Class-II_PLP-Dep_Aminotrans"/>
</dbReference>
<keyword evidence="4" id="KW-0456">Lyase</keyword>
<accession>A0A6J7DD49</accession>
<dbReference type="EMBL" id="CAFBLH010000024">
    <property type="protein sequence ID" value="CAB4868932.1"/>
    <property type="molecule type" value="Genomic_DNA"/>
</dbReference>
<dbReference type="InterPro" id="IPR015424">
    <property type="entry name" value="PyrdxlP-dep_Trfase"/>
</dbReference>
<dbReference type="GO" id="GO:0047804">
    <property type="term" value="F:cysteine-S-conjugate beta-lyase activity"/>
    <property type="evidence" value="ECO:0007669"/>
    <property type="project" value="UniProtKB-EC"/>
</dbReference>
<evidence type="ECO:0000259" key="6">
    <source>
        <dbReference type="Pfam" id="PF00155"/>
    </source>
</evidence>
<evidence type="ECO:0000256" key="3">
    <source>
        <dbReference type="ARBA" id="ARBA00022898"/>
    </source>
</evidence>
<dbReference type="Pfam" id="PF00155">
    <property type="entry name" value="Aminotran_1_2"/>
    <property type="match status" value="1"/>
</dbReference>
<comment type="cofactor">
    <cofactor evidence="1">
        <name>pyridoxal 5'-phosphate</name>
        <dbReference type="ChEBI" id="CHEBI:597326"/>
    </cofactor>
</comment>
<keyword evidence="3" id="KW-0663">Pyridoxal phosphate</keyword>
<evidence type="ECO:0000256" key="2">
    <source>
        <dbReference type="ARBA" id="ARBA00012224"/>
    </source>
</evidence>
<dbReference type="SUPFAM" id="SSF53383">
    <property type="entry name" value="PLP-dependent transferases"/>
    <property type="match status" value="1"/>
</dbReference>
<comment type="similarity">
    <text evidence="5">Belongs to the class-II pyridoxal-phosphate-dependent aminotransferase family. MalY/PatB cystathionine beta-lyase subfamily.</text>
</comment>
<proteinExistence type="inferred from homology"/>
<protein>
    <recommendedName>
        <fullName evidence="2">cysteine-S-conjugate beta-lyase</fullName>
        <ecNumber evidence="2">4.4.1.13</ecNumber>
    </recommendedName>
</protein>
<dbReference type="PANTHER" id="PTHR43525">
    <property type="entry name" value="PROTEIN MALY"/>
    <property type="match status" value="1"/>
</dbReference>
<dbReference type="AlphaFoldDB" id="A0A6J7DD49"/>
<evidence type="ECO:0000256" key="4">
    <source>
        <dbReference type="ARBA" id="ARBA00023239"/>
    </source>
</evidence>
<evidence type="ECO:0000313" key="7">
    <source>
        <dbReference type="EMBL" id="CAB4868932.1"/>
    </source>
</evidence>
<name>A0A6J7DD49_9ZZZZ</name>
<dbReference type="InterPro" id="IPR015422">
    <property type="entry name" value="PyrdxlP-dep_Trfase_small"/>
</dbReference>
<organism evidence="7">
    <name type="scientific">freshwater metagenome</name>
    <dbReference type="NCBI Taxonomy" id="449393"/>
    <lineage>
        <taxon>unclassified sequences</taxon>
        <taxon>metagenomes</taxon>
        <taxon>ecological metagenomes</taxon>
    </lineage>
</organism>
<sequence length="389" mass="42789">MNKTNIQAPSLANLLTHHSEKWRAFDRDVLPLPVAEMDYPVAEPIRAVLQEMITNSDLGYLGAVPELAEGFAKFAAERWNWSVDTSQVRVASDVGVAVVEVLRVITRPGDTILINSPVYQNFYNWINETQLTKIDVPFTRTGISSQMLNPWQLDLDAIEKVYASGLKVHLLCSPHNPLGRVYSKEELERIALMAKTYGVLVISDEIHAPLTFSSHTFFPFLGINETAREVGITVTAASKGWNIAGLKCAIIVSQNDEIKAKLDLMPAAVHFRAAILGAFASAVAFADCGSWLDSVITQLDHNRLMLQDLLATHLPSVTYDLPQNSYLAWVDLSSLNLGENPAATLLEKGRVAFNAGSIYGVQASQYVRLNFATSPEIITEAIARIVKAI</sequence>
<dbReference type="Gene3D" id="3.40.640.10">
    <property type="entry name" value="Type I PLP-dependent aspartate aminotransferase-like (Major domain)"/>
    <property type="match status" value="1"/>
</dbReference>
<dbReference type="GO" id="GO:0030170">
    <property type="term" value="F:pyridoxal phosphate binding"/>
    <property type="evidence" value="ECO:0007669"/>
    <property type="project" value="InterPro"/>
</dbReference>
<dbReference type="InterPro" id="IPR015421">
    <property type="entry name" value="PyrdxlP-dep_Trfase_major"/>
</dbReference>
<reference evidence="7" key="1">
    <citation type="submission" date="2020-05" db="EMBL/GenBank/DDBJ databases">
        <authorList>
            <person name="Chiriac C."/>
            <person name="Salcher M."/>
            <person name="Ghai R."/>
            <person name="Kavagutti S V."/>
        </authorList>
    </citation>
    <scope>NUCLEOTIDE SEQUENCE</scope>
</reference>
<evidence type="ECO:0000256" key="1">
    <source>
        <dbReference type="ARBA" id="ARBA00001933"/>
    </source>
</evidence>
<dbReference type="EC" id="4.4.1.13" evidence="2"/>
<gene>
    <name evidence="7" type="ORF">UFOPK3342_00858</name>
</gene>